<name>A0A167EZQ6_9ASCO</name>
<dbReference type="PANTHER" id="PTHR15555">
    <property type="entry name" value="ZINC FINGER HIT DOMAIN CONTAINING PROTEIN 2 PROTEIN FON -RELATED"/>
    <property type="match status" value="1"/>
</dbReference>
<sequence>MIIPNSSLGSESVPKRPYEQLKPVGLGSKFSKAPSASDYLCSLCEASPAKYTCPKCLKLYCSLDCYKGPNHVKCSKLFQESKEQPAEKSSKEEQAKMLKILEDFNLAEPNGWKYELAPELAKKLKIKKDKQTQEQDP</sequence>
<dbReference type="Gene3D" id="3.30.60.190">
    <property type="match status" value="1"/>
</dbReference>
<keyword evidence="1" id="KW-0479">Metal-binding</keyword>
<dbReference type="GeneID" id="30034139"/>
<keyword evidence="1" id="KW-0863">Zinc-finger</keyword>
<gene>
    <name evidence="3" type="ORF">AWJ20_2249</name>
</gene>
<feature type="domain" description="HIT-type" evidence="2">
    <location>
        <begin position="41"/>
        <end position="74"/>
    </location>
</feature>
<evidence type="ECO:0000313" key="3">
    <source>
        <dbReference type="EMBL" id="ANB14644.1"/>
    </source>
</evidence>
<evidence type="ECO:0000259" key="2">
    <source>
        <dbReference type="PROSITE" id="PS51083"/>
    </source>
</evidence>
<dbReference type="Pfam" id="PF04438">
    <property type="entry name" value="zf-HIT"/>
    <property type="match status" value="1"/>
</dbReference>
<dbReference type="AlphaFoldDB" id="A0A167EZQ6"/>
<protein>
    <recommendedName>
        <fullName evidence="2">HIT-type domain-containing protein</fullName>
    </recommendedName>
</protein>
<dbReference type="EMBL" id="CP014503">
    <property type="protein sequence ID" value="ANB14644.1"/>
    <property type="molecule type" value="Genomic_DNA"/>
</dbReference>
<evidence type="ECO:0000256" key="1">
    <source>
        <dbReference type="PROSITE-ProRule" id="PRU00453"/>
    </source>
</evidence>
<dbReference type="CDD" id="cd23024">
    <property type="entry name" value="zf-HIT_ZNHIT2-3"/>
    <property type="match status" value="1"/>
</dbReference>
<dbReference type="PROSITE" id="PS51083">
    <property type="entry name" value="ZF_HIT"/>
    <property type="match status" value="1"/>
</dbReference>
<keyword evidence="4" id="KW-1185">Reference proteome</keyword>
<dbReference type="OrthoDB" id="18412at2759"/>
<dbReference type="GO" id="GO:0008270">
    <property type="term" value="F:zinc ion binding"/>
    <property type="evidence" value="ECO:0007669"/>
    <property type="project" value="UniProtKB-UniRule"/>
</dbReference>
<evidence type="ECO:0000313" key="4">
    <source>
        <dbReference type="Proteomes" id="UP000189580"/>
    </source>
</evidence>
<accession>A0A167EZQ6</accession>
<dbReference type="PANTHER" id="PTHR15555:SF0">
    <property type="entry name" value="ZINC FINGER HIT DOMAIN-CONTAINING PROTEIN 2"/>
    <property type="match status" value="1"/>
</dbReference>
<dbReference type="SUPFAM" id="SSF144232">
    <property type="entry name" value="HIT/MYND zinc finger-like"/>
    <property type="match status" value="1"/>
</dbReference>
<dbReference type="RefSeq" id="XP_018737121.1">
    <property type="nucleotide sequence ID" value="XM_018879181.1"/>
</dbReference>
<dbReference type="KEGG" id="slb:AWJ20_2249"/>
<dbReference type="Proteomes" id="UP000189580">
    <property type="component" value="Chromosome b"/>
</dbReference>
<organism evidence="3 4">
    <name type="scientific">Sugiyamaella lignohabitans</name>
    <dbReference type="NCBI Taxonomy" id="796027"/>
    <lineage>
        <taxon>Eukaryota</taxon>
        <taxon>Fungi</taxon>
        <taxon>Dikarya</taxon>
        <taxon>Ascomycota</taxon>
        <taxon>Saccharomycotina</taxon>
        <taxon>Dipodascomycetes</taxon>
        <taxon>Dipodascales</taxon>
        <taxon>Trichomonascaceae</taxon>
        <taxon>Sugiyamaella</taxon>
    </lineage>
</organism>
<dbReference type="InterPro" id="IPR007529">
    <property type="entry name" value="Znf_HIT"/>
</dbReference>
<proteinExistence type="predicted"/>
<dbReference type="InterPro" id="IPR039646">
    <property type="entry name" value="ZNHIT2"/>
</dbReference>
<keyword evidence="1" id="KW-0862">Zinc</keyword>
<reference evidence="3 4" key="1">
    <citation type="submission" date="2016-02" db="EMBL/GenBank/DDBJ databases">
        <title>Complete genome sequence and transcriptome regulation of the pentose utilising yeast Sugiyamaella lignohabitans.</title>
        <authorList>
            <person name="Bellasio M."/>
            <person name="Peymann A."/>
            <person name="Valli M."/>
            <person name="Sipitzky M."/>
            <person name="Graf A."/>
            <person name="Sauer M."/>
            <person name="Marx H."/>
            <person name="Mattanovich D."/>
        </authorList>
    </citation>
    <scope>NUCLEOTIDE SEQUENCE [LARGE SCALE GENOMIC DNA]</scope>
    <source>
        <strain evidence="3 4">CBS 10342</strain>
    </source>
</reference>